<dbReference type="GO" id="GO:0006515">
    <property type="term" value="P:protein quality control for misfolded or incompletely synthesized proteins"/>
    <property type="evidence" value="ECO:0007669"/>
    <property type="project" value="TreeGrafter"/>
</dbReference>
<dbReference type="RefSeq" id="WP_092083073.1">
    <property type="nucleotide sequence ID" value="NZ_FMZW01000011.1"/>
</dbReference>
<protein>
    <submittedName>
        <fullName evidence="7">Serine protease Do</fullName>
    </submittedName>
</protein>
<keyword evidence="4" id="KW-0720">Serine protease</keyword>
<feature type="domain" description="PDZ" evidence="6">
    <location>
        <begin position="256"/>
        <end position="342"/>
    </location>
</feature>
<keyword evidence="3" id="KW-0378">Hydrolase</keyword>
<dbReference type="SUPFAM" id="SSF50156">
    <property type="entry name" value="PDZ domain-like"/>
    <property type="match status" value="1"/>
</dbReference>
<evidence type="ECO:0000256" key="1">
    <source>
        <dbReference type="ARBA" id="ARBA00010541"/>
    </source>
</evidence>
<dbReference type="InterPro" id="IPR036034">
    <property type="entry name" value="PDZ_sf"/>
</dbReference>
<dbReference type="PANTHER" id="PTHR22939">
    <property type="entry name" value="SERINE PROTEASE FAMILY S1C HTRA-RELATED"/>
    <property type="match status" value="1"/>
</dbReference>
<dbReference type="AlphaFoldDB" id="A0A1G6UJE5"/>
<dbReference type="InterPro" id="IPR001940">
    <property type="entry name" value="Peptidase_S1C"/>
</dbReference>
<dbReference type="PANTHER" id="PTHR22939:SF129">
    <property type="entry name" value="SERINE PROTEASE HTRA2, MITOCHONDRIAL"/>
    <property type="match status" value="1"/>
</dbReference>
<evidence type="ECO:0000256" key="4">
    <source>
        <dbReference type="ARBA" id="ARBA00022825"/>
    </source>
</evidence>
<dbReference type="InterPro" id="IPR009003">
    <property type="entry name" value="Peptidase_S1_PA"/>
</dbReference>
<comment type="similarity">
    <text evidence="1">Belongs to the peptidase S1C family.</text>
</comment>
<proteinExistence type="inferred from homology"/>
<dbReference type="GO" id="GO:0042597">
    <property type="term" value="C:periplasmic space"/>
    <property type="evidence" value="ECO:0007669"/>
    <property type="project" value="TreeGrafter"/>
</dbReference>
<feature type="signal peptide" evidence="5">
    <location>
        <begin position="1"/>
        <end position="27"/>
    </location>
</feature>
<evidence type="ECO:0000256" key="5">
    <source>
        <dbReference type="SAM" id="SignalP"/>
    </source>
</evidence>
<gene>
    <name evidence="7" type="ORF">SAMN05216337_101111</name>
</gene>
<dbReference type="Pfam" id="PF13365">
    <property type="entry name" value="Trypsin_2"/>
    <property type="match status" value="1"/>
</dbReference>
<dbReference type="InterPro" id="IPR001478">
    <property type="entry name" value="PDZ"/>
</dbReference>
<sequence>MRYLRGLARLGLGSTLALTLSGPPVLAQIPDVNAGRVPTLAPLVKEVTPSVVNISVQGRVREDNPLYQDPFFREFFDVPKQLEKEINATGSGVIVDAQRGYVLTANHVVANATAVQIRTKDGRKFAGRVVGRDAPTDIALLQVKGPVGLKAIALGDSDALQVGDFVIAVGNPFGLGQTVTSGLVSALGRTGLGKHGYEDFIQTDAAINPGNSGGGLINLRGELVGINTAIISPGGGNVGIGFAVPINMARKVMEQLAQTGRVERGRIGVALEDLEAPAAGVTQGARVKEVSPGSPAESAGLRRGDIILKANEIPIRSATQMRNLIGLTAVGQQVRLTIERERATESVTVEVAPLAEPKPRGRGPG</sequence>
<evidence type="ECO:0000256" key="3">
    <source>
        <dbReference type="ARBA" id="ARBA00022801"/>
    </source>
</evidence>
<dbReference type="FunFam" id="2.40.10.10:FF:000001">
    <property type="entry name" value="Periplasmic serine protease DegS"/>
    <property type="match status" value="1"/>
</dbReference>
<name>A0A1G6UJE5_9BRAD</name>
<dbReference type="SMART" id="SM00228">
    <property type="entry name" value="PDZ"/>
    <property type="match status" value="1"/>
</dbReference>
<keyword evidence="5" id="KW-0732">Signal</keyword>
<accession>A0A1G6UJE5</accession>
<evidence type="ECO:0000256" key="2">
    <source>
        <dbReference type="ARBA" id="ARBA00022670"/>
    </source>
</evidence>
<evidence type="ECO:0000259" key="6">
    <source>
        <dbReference type="PROSITE" id="PS50106"/>
    </source>
</evidence>
<dbReference type="PRINTS" id="PR00834">
    <property type="entry name" value="PROTEASES2C"/>
</dbReference>
<dbReference type="PROSITE" id="PS50106">
    <property type="entry name" value="PDZ"/>
    <property type="match status" value="1"/>
</dbReference>
<reference evidence="7 8" key="1">
    <citation type="submission" date="2016-10" db="EMBL/GenBank/DDBJ databases">
        <authorList>
            <person name="de Groot N.N."/>
        </authorList>
    </citation>
    <scope>NUCLEOTIDE SEQUENCE [LARGE SCALE GENOMIC DNA]</scope>
    <source>
        <strain evidence="7 8">R5</strain>
    </source>
</reference>
<organism evidence="7 8">
    <name type="scientific">Bradyrhizobium brasilense</name>
    <dbReference type="NCBI Taxonomy" id="1419277"/>
    <lineage>
        <taxon>Bacteria</taxon>
        <taxon>Pseudomonadati</taxon>
        <taxon>Pseudomonadota</taxon>
        <taxon>Alphaproteobacteria</taxon>
        <taxon>Hyphomicrobiales</taxon>
        <taxon>Nitrobacteraceae</taxon>
        <taxon>Bradyrhizobium</taxon>
    </lineage>
</organism>
<feature type="chain" id="PRO_5011500533" evidence="5">
    <location>
        <begin position="28"/>
        <end position="365"/>
    </location>
</feature>
<dbReference type="Gene3D" id="2.30.42.10">
    <property type="match status" value="1"/>
</dbReference>
<evidence type="ECO:0000313" key="7">
    <source>
        <dbReference type="EMBL" id="SDD41389.1"/>
    </source>
</evidence>
<dbReference type="GO" id="GO:0004252">
    <property type="term" value="F:serine-type endopeptidase activity"/>
    <property type="evidence" value="ECO:0007669"/>
    <property type="project" value="InterPro"/>
</dbReference>
<dbReference type="EMBL" id="FMZW01000011">
    <property type="protein sequence ID" value="SDD41389.1"/>
    <property type="molecule type" value="Genomic_DNA"/>
</dbReference>
<dbReference type="Gene3D" id="2.40.10.120">
    <property type="match status" value="1"/>
</dbReference>
<keyword evidence="2 7" id="KW-0645">Protease</keyword>
<evidence type="ECO:0000313" key="8">
    <source>
        <dbReference type="Proteomes" id="UP000199245"/>
    </source>
</evidence>
<dbReference type="SUPFAM" id="SSF50494">
    <property type="entry name" value="Trypsin-like serine proteases"/>
    <property type="match status" value="1"/>
</dbReference>
<dbReference type="Proteomes" id="UP000199245">
    <property type="component" value="Unassembled WGS sequence"/>
</dbReference>
<dbReference type="Pfam" id="PF13180">
    <property type="entry name" value="PDZ_2"/>
    <property type="match status" value="1"/>
</dbReference>